<organism evidence="2 3">
    <name type="scientific">Rhododendron williamsianum</name>
    <dbReference type="NCBI Taxonomy" id="262921"/>
    <lineage>
        <taxon>Eukaryota</taxon>
        <taxon>Viridiplantae</taxon>
        <taxon>Streptophyta</taxon>
        <taxon>Embryophyta</taxon>
        <taxon>Tracheophyta</taxon>
        <taxon>Spermatophyta</taxon>
        <taxon>Magnoliopsida</taxon>
        <taxon>eudicotyledons</taxon>
        <taxon>Gunneridae</taxon>
        <taxon>Pentapetalae</taxon>
        <taxon>asterids</taxon>
        <taxon>Ericales</taxon>
        <taxon>Ericaceae</taxon>
        <taxon>Ericoideae</taxon>
        <taxon>Rhodoreae</taxon>
        <taxon>Rhododendron</taxon>
    </lineage>
</organism>
<keyword evidence="3" id="KW-1185">Reference proteome</keyword>
<reference evidence="2 3" key="1">
    <citation type="journal article" date="2019" name="Genome Biol. Evol.">
        <title>The Rhododendron genome and chromosomal organization provide insight into shared whole-genome duplications across the heath family (Ericaceae).</title>
        <authorList>
            <person name="Soza V.L."/>
            <person name="Lindsley D."/>
            <person name="Waalkes A."/>
            <person name="Ramage E."/>
            <person name="Patwardhan R.P."/>
            <person name="Burton J.N."/>
            <person name="Adey A."/>
            <person name="Kumar A."/>
            <person name="Qiu R."/>
            <person name="Shendure J."/>
            <person name="Hall B."/>
        </authorList>
    </citation>
    <scope>NUCLEOTIDE SEQUENCE [LARGE SCALE GENOMIC DNA]</scope>
    <source>
        <strain evidence="2">RSF 1966-606</strain>
    </source>
</reference>
<feature type="compositionally biased region" description="Polar residues" evidence="1">
    <location>
        <begin position="88"/>
        <end position="97"/>
    </location>
</feature>
<evidence type="ECO:0000313" key="2">
    <source>
        <dbReference type="EMBL" id="KAE9460119.1"/>
    </source>
</evidence>
<evidence type="ECO:0000313" key="3">
    <source>
        <dbReference type="Proteomes" id="UP000428333"/>
    </source>
</evidence>
<comment type="caution">
    <text evidence="2">The sequence shown here is derived from an EMBL/GenBank/DDBJ whole genome shotgun (WGS) entry which is preliminary data.</text>
</comment>
<protein>
    <submittedName>
        <fullName evidence="2">Uncharacterized protein</fullName>
    </submittedName>
</protein>
<feature type="region of interest" description="Disordered" evidence="1">
    <location>
        <begin position="72"/>
        <end position="97"/>
    </location>
</feature>
<dbReference type="AlphaFoldDB" id="A0A6A4LXL6"/>
<evidence type="ECO:0000256" key="1">
    <source>
        <dbReference type="SAM" id="MobiDB-lite"/>
    </source>
</evidence>
<name>A0A6A4LXL6_9ERIC</name>
<sequence>MIQFLAFEVRLISLGDSTDASNFPVMRDLGNAACCPEAFWGIVLEYSSVIELGEMQRYHAASCTSAVNNSAIGGPSARDTSRADSSSLPANYSINQR</sequence>
<dbReference type="EMBL" id="QEFC01001144">
    <property type="protein sequence ID" value="KAE9460119.1"/>
    <property type="molecule type" value="Genomic_DNA"/>
</dbReference>
<accession>A0A6A4LXL6</accession>
<gene>
    <name evidence="2" type="ORF">C3L33_07966</name>
</gene>
<feature type="non-terminal residue" evidence="2">
    <location>
        <position position="1"/>
    </location>
</feature>
<proteinExistence type="predicted"/>
<dbReference type="Proteomes" id="UP000428333">
    <property type="component" value="Linkage Group LG05"/>
</dbReference>